<feature type="region of interest" description="Disordered" evidence="1">
    <location>
        <begin position="91"/>
        <end position="118"/>
    </location>
</feature>
<name>A0AAV7HNS7_DENCH</name>
<feature type="region of interest" description="Disordered" evidence="1">
    <location>
        <begin position="150"/>
        <end position="178"/>
    </location>
</feature>
<feature type="compositionally biased region" description="Basic residues" evidence="1">
    <location>
        <begin position="151"/>
        <end position="171"/>
    </location>
</feature>
<reference evidence="2 3" key="1">
    <citation type="journal article" date="2021" name="Hortic Res">
        <title>Chromosome-scale assembly of the Dendrobium chrysotoxum genome enhances the understanding of orchid evolution.</title>
        <authorList>
            <person name="Zhang Y."/>
            <person name="Zhang G.Q."/>
            <person name="Zhang D."/>
            <person name="Liu X.D."/>
            <person name="Xu X.Y."/>
            <person name="Sun W.H."/>
            <person name="Yu X."/>
            <person name="Zhu X."/>
            <person name="Wang Z.W."/>
            <person name="Zhao X."/>
            <person name="Zhong W.Y."/>
            <person name="Chen H."/>
            <person name="Yin W.L."/>
            <person name="Huang T."/>
            <person name="Niu S.C."/>
            <person name="Liu Z.J."/>
        </authorList>
    </citation>
    <scope>NUCLEOTIDE SEQUENCE [LARGE SCALE GENOMIC DNA]</scope>
    <source>
        <strain evidence="2">Lindl</strain>
    </source>
</reference>
<accession>A0AAV7HNS7</accession>
<evidence type="ECO:0000313" key="2">
    <source>
        <dbReference type="EMBL" id="KAH0469765.1"/>
    </source>
</evidence>
<comment type="caution">
    <text evidence="2">The sequence shown here is derived from an EMBL/GenBank/DDBJ whole genome shotgun (WGS) entry which is preliminary data.</text>
</comment>
<protein>
    <submittedName>
        <fullName evidence="2">Uncharacterized protein</fullName>
    </submittedName>
</protein>
<evidence type="ECO:0000313" key="3">
    <source>
        <dbReference type="Proteomes" id="UP000775213"/>
    </source>
</evidence>
<keyword evidence="3" id="KW-1185">Reference proteome</keyword>
<dbReference type="EMBL" id="JAGFBR010000002">
    <property type="protein sequence ID" value="KAH0469765.1"/>
    <property type="molecule type" value="Genomic_DNA"/>
</dbReference>
<proteinExistence type="predicted"/>
<organism evidence="2 3">
    <name type="scientific">Dendrobium chrysotoxum</name>
    <name type="common">Orchid</name>
    <dbReference type="NCBI Taxonomy" id="161865"/>
    <lineage>
        <taxon>Eukaryota</taxon>
        <taxon>Viridiplantae</taxon>
        <taxon>Streptophyta</taxon>
        <taxon>Embryophyta</taxon>
        <taxon>Tracheophyta</taxon>
        <taxon>Spermatophyta</taxon>
        <taxon>Magnoliopsida</taxon>
        <taxon>Liliopsida</taxon>
        <taxon>Asparagales</taxon>
        <taxon>Orchidaceae</taxon>
        <taxon>Epidendroideae</taxon>
        <taxon>Malaxideae</taxon>
        <taxon>Dendrobiinae</taxon>
        <taxon>Dendrobium</taxon>
    </lineage>
</organism>
<evidence type="ECO:0000256" key="1">
    <source>
        <dbReference type="SAM" id="MobiDB-lite"/>
    </source>
</evidence>
<feature type="compositionally biased region" description="Polar residues" evidence="1">
    <location>
        <begin position="93"/>
        <end position="102"/>
    </location>
</feature>
<dbReference type="AlphaFoldDB" id="A0AAV7HNS7"/>
<sequence>MASGIRPSSRLELRRSLCNRLPGRNSDTGISPERALSLRSRWLSCGSSPSSGGIGPLRLVPDSTSIVNDGATAVRLLGTRPIRSRYCRLIPTTRPSGPQETPNHPHGLGSSSFQLESPASADDPLRVLFHASRAAPCALMAAAALLDRSSSSRRKKQSRYCSKKGKKKKQKRGFDLGGKAAPSTTPLLLGSMFLSRFARLLWKWRLV</sequence>
<gene>
    <name evidence="2" type="ORF">IEQ34_001323</name>
</gene>
<dbReference type="Proteomes" id="UP000775213">
    <property type="component" value="Unassembled WGS sequence"/>
</dbReference>